<evidence type="ECO:0000259" key="4">
    <source>
        <dbReference type="Pfam" id="PF07583"/>
    </source>
</evidence>
<evidence type="ECO:0000256" key="1">
    <source>
        <dbReference type="SAM" id="Coils"/>
    </source>
</evidence>
<dbReference type="RefSeq" id="WP_230276946.1">
    <property type="nucleotide sequence ID" value="NZ_JAJKFW010000064.1"/>
</dbReference>
<dbReference type="InterPro" id="IPR011429">
    <property type="entry name" value="Cyt_c_Planctomycete-type"/>
</dbReference>
<gene>
    <name evidence="7" type="ORF">LOC71_23850</name>
</gene>
<feature type="signal peptide" evidence="3">
    <location>
        <begin position="1"/>
        <end position="23"/>
    </location>
</feature>
<dbReference type="Pfam" id="PF07583">
    <property type="entry name" value="PSCyt2"/>
    <property type="match status" value="1"/>
</dbReference>
<feature type="chain" id="PRO_5045365481" evidence="3">
    <location>
        <begin position="24"/>
        <end position="890"/>
    </location>
</feature>
<evidence type="ECO:0000259" key="6">
    <source>
        <dbReference type="Pfam" id="PF07635"/>
    </source>
</evidence>
<evidence type="ECO:0000313" key="8">
    <source>
        <dbReference type="Proteomes" id="UP001430306"/>
    </source>
</evidence>
<comment type="caution">
    <text evidence="7">The sequence shown here is derived from an EMBL/GenBank/DDBJ whole genome shotgun (WGS) entry which is preliminary data.</text>
</comment>
<dbReference type="InterPro" id="IPR011444">
    <property type="entry name" value="DUF1549"/>
</dbReference>
<organism evidence="7 8">
    <name type="scientific">Rhodopirellula halodulae</name>
    <dbReference type="NCBI Taxonomy" id="2894198"/>
    <lineage>
        <taxon>Bacteria</taxon>
        <taxon>Pseudomonadati</taxon>
        <taxon>Planctomycetota</taxon>
        <taxon>Planctomycetia</taxon>
        <taxon>Pirellulales</taxon>
        <taxon>Pirellulaceae</taxon>
        <taxon>Rhodopirellula</taxon>
    </lineage>
</organism>
<dbReference type="Proteomes" id="UP001430306">
    <property type="component" value="Unassembled WGS sequence"/>
</dbReference>
<keyword evidence="3" id="KW-0732">Signal</keyword>
<dbReference type="PANTHER" id="PTHR35889">
    <property type="entry name" value="CYCLOINULO-OLIGOSACCHARIDE FRUCTANOTRANSFERASE-RELATED"/>
    <property type="match status" value="1"/>
</dbReference>
<dbReference type="EMBL" id="JAJKFW010000064">
    <property type="protein sequence ID" value="MCC9645325.1"/>
    <property type="molecule type" value="Genomic_DNA"/>
</dbReference>
<keyword evidence="8" id="KW-1185">Reference proteome</keyword>
<evidence type="ECO:0000259" key="5">
    <source>
        <dbReference type="Pfam" id="PF07587"/>
    </source>
</evidence>
<evidence type="ECO:0000256" key="3">
    <source>
        <dbReference type="SAM" id="SignalP"/>
    </source>
</evidence>
<feature type="domain" description="DUF1553" evidence="5">
    <location>
        <begin position="595"/>
        <end position="838"/>
    </location>
</feature>
<proteinExistence type="predicted"/>
<feature type="domain" description="DUF1549" evidence="4">
    <location>
        <begin position="160"/>
        <end position="358"/>
    </location>
</feature>
<dbReference type="Pfam" id="PF07587">
    <property type="entry name" value="PSD1"/>
    <property type="match status" value="1"/>
</dbReference>
<name>A0ABS8NP17_9BACT</name>
<dbReference type="InterPro" id="IPR022655">
    <property type="entry name" value="DUF1553"/>
</dbReference>
<feature type="region of interest" description="Disordered" evidence="2">
    <location>
        <begin position="848"/>
        <end position="869"/>
    </location>
</feature>
<keyword evidence="1" id="KW-0175">Coiled coil</keyword>
<accession>A0ABS8NP17</accession>
<reference evidence="7" key="1">
    <citation type="submission" date="2021-11" db="EMBL/GenBank/DDBJ databases">
        <title>Genome sequence.</title>
        <authorList>
            <person name="Sun Q."/>
        </authorList>
    </citation>
    <scope>NUCLEOTIDE SEQUENCE</scope>
    <source>
        <strain evidence="7">JC740</strain>
    </source>
</reference>
<feature type="coiled-coil region" evidence="1">
    <location>
        <begin position="512"/>
        <end position="573"/>
    </location>
</feature>
<feature type="domain" description="Cytochrome C Planctomycete-type" evidence="6">
    <location>
        <begin position="38"/>
        <end position="92"/>
    </location>
</feature>
<evidence type="ECO:0000313" key="7">
    <source>
        <dbReference type="EMBL" id="MCC9645325.1"/>
    </source>
</evidence>
<dbReference type="Pfam" id="PF07635">
    <property type="entry name" value="PSCyt1"/>
    <property type="match status" value="1"/>
</dbReference>
<protein>
    <submittedName>
        <fullName evidence="7">PSD1 and planctomycete cytochrome C domain-containing protein</fullName>
    </submittedName>
</protein>
<dbReference type="PANTHER" id="PTHR35889:SF3">
    <property type="entry name" value="F-BOX DOMAIN-CONTAINING PROTEIN"/>
    <property type="match status" value="1"/>
</dbReference>
<evidence type="ECO:0000256" key="2">
    <source>
        <dbReference type="SAM" id="MobiDB-lite"/>
    </source>
</evidence>
<sequence length="890" mass="100375">MFQLPRWMTLAAPLWCVATTALAVDYSEQIQPLLSEKCAPCHGALKQEADLRLDAGVLIHESGMVDVEAPSSSVLLARVIAEDPHERMPPKGEGEQLTSQQVDLLSRWVAEGAVYPDDETIPDDPANHWAYQPPTKTVASSAKVASDPSHASNESSESKLDELLAKQWTARGIEPAPLADPRTLVRRLYLDVLGLPPTTEEVDRYLADESPDAWRQLVDRLLEHPAYSERWARHWMDVWRYSDWDGYKDALRGSARHIWRWRDWIIQSLAEDKGYDQMIREMIAGDEIAPLDQDVLAATGFLARNFHNSNRDIWLDASVEHTAKAFLGLTLNCARCHDHKYDPIAQTDYYQFRAIYEPHRIRTDLVSGEPSIKKDGLPRAYDSDLDVETYLYLAGNEKTPDKDNPLTAALPSLFRRPLKPVPVSVPREAAFPKLRKEVQDRQVRAAQKKIDAATKAYETAVSSKEVDESHKQIAFERLALAQSQLTALQSRWTAEWAVFHERPGQSELAQAAAAAERLARLAETELQLSETQQKLDLVLDKTFETEEAKTKEVASLEKSRDDARKKRDEAKQALVSSDGDYSKVSERYPTTSSGRRLALAEWIVDPSNPLTARVAVNHVWSHYFGKPIVENTFDFGLRSPRPLQIEVLDHLAVEWMRNGWSWKHLHRMILNSRAYRRASSGHGNAWDVAQKADPDNETFWRAVPRRLEAEAVRDALLHVAGLLREDRGGPETPFADGERVYRRSVYLQHAYEKQNTMLVLFDAANPNDCYRRSESVVPQQALALANSDLALSASRTLARNLQAQLGNPSPKDFIQTAFETVLSRPAREQELDACVEFLHQQTLLHREAGSLTPSPGGTEAAVKASGDPDQRAKESLVHVLLNHNDFVTIR</sequence>
<feature type="region of interest" description="Disordered" evidence="2">
    <location>
        <begin position="139"/>
        <end position="159"/>
    </location>
</feature>